<comment type="caution">
    <text evidence="2">The sequence shown here is derived from an EMBL/GenBank/DDBJ whole genome shotgun (WGS) entry which is preliminary data.</text>
</comment>
<keyword evidence="2" id="KW-0560">Oxidoreductase</keyword>
<sequence>MKKNISNNDEITSKINRNTKTIILDNLKFILGLIFIILLVNGIIRIDAHYITNFSIVSGEQTLTEITQLFLVLITIYSFIKLSFEKKELKQASVLIGCFFVVVFIRELDFLFDLVYHGFWVVPALLVTFSALYYAFKDWRKGLNQMADILEIRAMKVVIIGTILLLFYSRLIGMGSLWKDIMAVNYVYRVKIIIEEGTELLCYFLITFGAILVRKELKKQK</sequence>
<organism evidence="2 3">
    <name type="scientific">Halarcobacter anaerophilus</name>
    <dbReference type="NCBI Taxonomy" id="877500"/>
    <lineage>
        <taxon>Bacteria</taxon>
        <taxon>Pseudomonadati</taxon>
        <taxon>Campylobacterota</taxon>
        <taxon>Epsilonproteobacteria</taxon>
        <taxon>Campylobacterales</taxon>
        <taxon>Arcobacteraceae</taxon>
        <taxon>Halarcobacter</taxon>
    </lineage>
</organism>
<proteinExistence type="predicted"/>
<reference evidence="2 3" key="1">
    <citation type="submission" date="2017-10" db="EMBL/GenBank/DDBJ databases">
        <title>Genomics of the genus Arcobacter.</title>
        <authorList>
            <person name="Perez-Cataluna A."/>
            <person name="Figueras M.J."/>
        </authorList>
    </citation>
    <scope>NUCLEOTIDE SEQUENCE [LARGE SCALE GENOMIC DNA]</scope>
    <source>
        <strain evidence="2 3">DSM 24636</strain>
    </source>
</reference>
<dbReference type="RefSeq" id="WP_044417700.1">
    <property type="nucleotide sequence ID" value="NZ_CP041070.1"/>
</dbReference>
<evidence type="ECO:0000256" key="1">
    <source>
        <dbReference type="SAM" id="Phobius"/>
    </source>
</evidence>
<feature type="transmembrane region" description="Helical" evidence="1">
    <location>
        <begin position="190"/>
        <end position="213"/>
    </location>
</feature>
<evidence type="ECO:0000313" key="2">
    <source>
        <dbReference type="EMBL" id="RXJ62676.1"/>
    </source>
</evidence>
<keyword evidence="3" id="KW-1185">Reference proteome</keyword>
<name>A0A4Q0XYE7_9BACT</name>
<accession>A0A4Q0XYE7</accession>
<feature type="transmembrane region" description="Helical" evidence="1">
    <location>
        <begin position="114"/>
        <end position="136"/>
    </location>
</feature>
<keyword evidence="1" id="KW-0812">Transmembrane</keyword>
<dbReference type="STRING" id="877500.GCA_000935065_02029"/>
<dbReference type="GO" id="GO:0004497">
    <property type="term" value="F:monooxygenase activity"/>
    <property type="evidence" value="ECO:0007669"/>
    <property type="project" value="UniProtKB-KW"/>
</dbReference>
<dbReference type="EMBL" id="PDKO01000007">
    <property type="protein sequence ID" value="RXJ62676.1"/>
    <property type="molecule type" value="Genomic_DNA"/>
</dbReference>
<dbReference type="OrthoDB" id="1425700at2"/>
<feature type="transmembrane region" description="Helical" evidence="1">
    <location>
        <begin position="27"/>
        <end position="46"/>
    </location>
</feature>
<feature type="transmembrane region" description="Helical" evidence="1">
    <location>
        <begin position="157"/>
        <end position="178"/>
    </location>
</feature>
<feature type="transmembrane region" description="Helical" evidence="1">
    <location>
        <begin position="66"/>
        <end position="84"/>
    </location>
</feature>
<protein>
    <submittedName>
        <fullName evidence="2">Beta-carotene 15,15'-monooxygenase</fullName>
    </submittedName>
</protein>
<feature type="transmembrane region" description="Helical" evidence="1">
    <location>
        <begin position="91"/>
        <end position="108"/>
    </location>
</feature>
<gene>
    <name evidence="2" type="ORF">CRV06_09420</name>
</gene>
<dbReference type="Proteomes" id="UP000290191">
    <property type="component" value="Unassembled WGS sequence"/>
</dbReference>
<keyword evidence="1" id="KW-0472">Membrane</keyword>
<evidence type="ECO:0000313" key="3">
    <source>
        <dbReference type="Proteomes" id="UP000290191"/>
    </source>
</evidence>
<dbReference type="AlphaFoldDB" id="A0A4Q0XYE7"/>
<keyword evidence="1" id="KW-1133">Transmembrane helix</keyword>
<keyword evidence="2" id="KW-0503">Monooxygenase</keyword>